<organism evidence="2 3">
    <name type="scientific">Slackia heliotrinireducens (strain ATCC 29202 / DSM 20476 / NCTC 11029 / RHS 1)</name>
    <name type="common">Peptococcus heliotrinreducens</name>
    <dbReference type="NCBI Taxonomy" id="471855"/>
    <lineage>
        <taxon>Bacteria</taxon>
        <taxon>Bacillati</taxon>
        <taxon>Actinomycetota</taxon>
        <taxon>Coriobacteriia</taxon>
        <taxon>Eggerthellales</taxon>
        <taxon>Eggerthellaceae</taxon>
        <taxon>Slackia</taxon>
    </lineage>
</organism>
<dbReference type="eggNOG" id="COG1061">
    <property type="taxonomic scope" value="Bacteria"/>
</dbReference>
<dbReference type="HOGENOM" id="CLU_1554251_0_0_11"/>
<feature type="region of interest" description="Disordered" evidence="1">
    <location>
        <begin position="82"/>
        <end position="109"/>
    </location>
</feature>
<feature type="compositionally biased region" description="Basic residues" evidence="1">
    <location>
        <begin position="84"/>
        <end position="100"/>
    </location>
</feature>
<dbReference type="Proteomes" id="UP000002026">
    <property type="component" value="Chromosome"/>
</dbReference>
<reference evidence="2 3" key="1">
    <citation type="journal article" date="2009" name="Stand. Genomic Sci.">
        <title>Complete genome sequence of Slackia heliotrinireducens type strain (RHS 1).</title>
        <authorList>
            <person name="Pukall R."/>
            <person name="Lapidus A."/>
            <person name="Nolan M."/>
            <person name="Copeland A."/>
            <person name="Glavina Del Rio T."/>
            <person name="Lucas S."/>
            <person name="Chen F."/>
            <person name="Tice H."/>
            <person name="Cheng J.F."/>
            <person name="Chertkov O."/>
            <person name="Bruce D."/>
            <person name="Goodwin L."/>
            <person name="Kuske C."/>
            <person name="Brettin T."/>
            <person name="Detter J.C."/>
            <person name="Han C."/>
            <person name="Pitluck S."/>
            <person name="Pati A."/>
            <person name="Mavrommatis K."/>
            <person name="Ivanova N."/>
            <person name="Ovchinnikova G."/>
            <person name="Chen A."/>
            <person name="Palaniappan K."/>
            <person name="Schneider S."/>
            <person name="Rohde M."/>
            <person name="Chain P."/>
            <person name="D'haeseleer P."/>
            <person name="Goker M."/>
            <person name="Bristow J."/>
            <person name="Eisen J.A."/>
            <person name="Markowitz V."/>
            <person name="Kyrpides N.C."/>
            <person name="Klenk H.P."/>
            <person name="Hugenholtz P."/>
        </authorList>
    </citation>
    <scope>NUCLEOTIDE SEQUENCE [LARGE SCALE GENOMIC DNA]</scope>
    <source>
        <strain evidence="3">ATCC 29202 / DSM 20476 / NCTC 11029 / RHS 1</strain>
    </source>
</reference>
<gene>
    <name evidence="2" type="ordered locus">Shel_02850</name>
</gene>
<dbReference type="AlphaFoldDB" id="C7N247"/>
<dbReference type="KEGG" id="shi:Shel_02850"/>
<dbReference type="STRING" id="471855.Shel_02850"/>
<sequence>MAYQHDYYRGSIVHHFGGYNQQEICANCVRWKKKGGCAARTRFASPIGHCDLFQFKKYANYRLDGHGGVEYTPEYQEYLEKKKEKSKKKAPKVKKSKLPKQKPEKKNKGPLDVLKAANLEYIDKRDVGGALWVVGGKEIGSELSKLSRYGLSFHYKKGGGKTTGGRSAWWSK</sequence>
<accession>C7N247</accession>
<name>C7N247_SLAHD</name>
<dbReference type="EMBL" id="CP001684">
    <property type="protein sequence ID" value="ACV21353.1"/>
    <property type="molecule type" value="Genomic_DNA"/>
</dbReference>
<dbReference type="RefSeq" id="WP_012797462.1">
    <property type="nucleotide sequence ID" value="NC_013165.1"/>
</dbReference>
<evidence type="ECO:0000256" key="1">
    <source>
        <dbReference type="SAM" id="MobiDB-lite"/>
    </source>
</evidence>
<evidence type="ECO:0000313" key="3">
    <source>
        <dbReference type="Proteomes" id="UP000002026"/>
    </source>
</evidence>
<evidence type="ECO:0000313" key="2">
    <source>
        <dbReference type="EMBL" id="ACV21353.1"/>
    </source>
</evidence>
<proteinExistence type="predicted"/>
<keyword evidence="3" id="KW-1185">Reference proteome</keyword>
<protein>
    <submittedName>
        <fullName evidence="2">Uncharacterized protein</fullName>
    </submittedName>
</protein>